<reference evidence="1 2" key="1">
    <citation type="journal article" date="2000" name="Nucleic Acids Res.">
        <title>Genome sequences of Chlamydia trachomatis MoPn and Chlamydia pneumoniae AR39.</title>
        <authorList>
            <person name="Read T.D."/>
            <person name="Brunham R.C."/>
            <person name="Shen C."/>
            <person name="Gill S.R."/>
            <person name="Heidelberg J.F."/>
            <person name="White O."/>
            <person name="Hickey E.K."/>
            <person name="Peterson J.D."/>
            <person name="Utterback T.R."/>
            <person name="Berry K.J."/>
            <person name="Bass S."/>
            <person name="Linher K.D."/>
            <person name="Weidman J.F."/>
            <person name="Khouri H.M."/>
            <person name="Craven B."/>
            <person name="Bowman C."/>
            <person name="Dodson R.J."/>
            <person name="Gwinn M.L."/>
            <person name="Nelson W.C."/>
            <person name="DeBoy R.T."/>
            <person name="Kolonay J.F."/>
            <person name="McClarty G."/>
            <person name="Salzberg S.L."/>
            <person name="Eisen J.A."/>
            <person name="Fraser C.M."/>
        </authorList>
    </citation>
    <scope>NUCLEOTIDE SEQUENCE [LARGE SCALE GENOMIC DNA]</scope>
    <source>
        <strain evidence="1 2">AR39</strain>
    </source>
</reference>
<dbReference type="PIR" id="D81572">
    <property type="entry name" value="D81572"/>
</dbReference>
<protein>
    <submittedName>
        <fullName evidence="1">Uncharacterized protein</fullName>
    </submittedName>
</protein>
<dbReference type="Proteomes" id="UP000000583">
    <property type="component" value="Chromosome"/>
</dbReference>
<organism evidence="1 2">
    <name type="scientific">Chlamydia pneumoniae</name>
    <name type="common">Chlamydophila pneumoniae</name>
    <dbReference type="NCBI Taxonomy" id="83558"/>
    <lineage>
        <taxon>Bacteria</taxon>
        <taxon>Pseudomonadati</taxon>
        <taxon>Chlamydiota</taxon>
        <taxon>Chlamydiia</taxon>
        <taxon>Chlamydiales</taxon>
        <taxon>Chlamydiaceae</taxon>
        <taxon>Chlamydia/Chlamydophila group</taxon>
        <taxon>Chlamydia</taxon>
    </lineage>
</organism>
<proteinExistence type="predicted"/>
<dbReference type="EMBL" id="AE002161">
    <property type="protein sequence ID" value="AAF38321.1"/>
    <property type="molecule type" value="Genomic_DNA"/>
</dbReference>
<accession>Q9K262</accession>
<evidence type="ECO:0000313" key="2">
    <source>
        <dbReference type="Proteomes" id="UP000000583"/>
    </source>
</evidence>
<dbReference type="KEGG" id="cpa:CP_0491"/>
<evidence type="ECO:0000313" key="1">
    <source>
        <dbReference type="EMBL" id="AAF38321.1"/>
    </source>
</evidence>
<name>Q9K262_CHLPN</name>
<dbReference type="AlphaFoldDB" id="Q9K262"/>
<dbReference type="SMR" id="Q9K262"/>
<gene>
    <name evidence="1" type="ordered locus">CP_0491</name>
</gene>
<sequence>MRMSSALFNTVLRKSSHSDKCPAKARRTKTLASPLIQEMTPIFHSL</sequence>